<keyword evidence="3" id="KW-0378">Hydrolase</keyword>
<sequence>MAFTVLPAPSGKHRRPRRAALRTGTTLAGVAVLTAAGTFGATAATALSTPERAVVPNTIEDTSFARALDASEGLTNSLAAQAAAQHKAADETKRKAAEAKRKADEAKRVAQAAEAAKKKAAAEARIKAERAAEARAARAAEERRKLNSFVLPVDSGIGTGYKVPGSMWASGYHTGVDFTASTGTPVHAVGAGTVVTAGFDSAYGNNVVIRHSDGIYTLCAHMSSLSVSVGETVTTGQQIGLSGATGNVTGPHVHFEARTTADYGSDIDPVAYLRSHGVSI</sequence>
<dbReference type="Pfam" id="PF01551">
    <property type="entry name" value="Peptidase_M23"/>
    <property type="match status" value="1"/>
</dbReference>
<dbReference type="InterPro" id="IPR050570">
    <property type="entry name" value="Cell_wall_metabolism_enzyme"/>
</dbReference>
<dbReference type="InterPro" id="IPR006311">
    <property type="entry name" value="TAT_signal"/>
</dbReference>
<keyword evidence="1" id="KW-0175">Coiled coil</keyword>
<dbReference type="SUPFAM" id="SSF51261">
    <property type="entry name" value="Duplicated hybrid motif"/>
    <property type="match status" value="1"/>
</dbReference>
<evidence type="ECO:0000313" key="4">
    <source>
        <dbReference type="Proteomes" id="UP001614394"/>
    </source>
</evidence>
<dbReference type="InterPro" id="IPR016047">
    <property type="entry name" value="M23ase_b-sheet_dom"/>
</dbReference>
<name>A0ABW8C9K6_9ACTN</name>
<feature type="coiled-coil region" evidence="1">
    <location>
        <begin position="82"/>
        <end position="132"/>
    </location>
</feature>
<dbReference type="GO" id="GO:0016787">
    <property type="term" value="F:hydrolase activity"/>
    <property type="evidence" value="ECO:0007669"/>
    <property type="project" value="UniProtKB-KW"/>
</dbReference>
<dbReference type="EC" id="3.4.24.-" evidence="3"/>
<protein>
    <submittedName>
        <fullName evidence="3">M23 family metallopeptidase</fullName>
        <ecNumber evidence="3">3.4.24.-</ecNumber>
    </submittedName>
</protein>
<dbReference type="InterPro" id="IPR011055">
    <property type="entry name" value="Dup_hybrid_motif"/>
</dbReference>
<dbReference type="PANTHER" id="PTHR21666">
    <property type="entry name" value="PEPTIDASE-RELATED"/>
    <property type="match status" value="1"/>
</dbReference>
<evidence type="ECO:0000313" key="3">
    <source>
        <dbReference type="EMBL" id="MFI9102783.1"/>
    </source>
</evidence>
<reference evidence="3 4" key="1">
    <citation type="submission" date="2024-10" db="EMBL/GenBank/DDBJ databases">
        <title>The Natural Products Discovery Center: Release of the First 8490 Sequenced Strains for Exploring Actinobacteria Biosynthetic Diversity.</title>
        <authorList>
            <person name="Kalkreuter E."/>
            <person name="Kautsar S.A."/>
            <person name="Yang D."/>
            <person name="Bader C.D."/>
            <person name="Teijaro C.N."/>
            <person name="Fluegel L."/>
            <person name="Davis C.M."/>
            <person name="Simpson J.R."/>
            <person name="Lauterbach L."/>
            <person name="Steele A.D."/>
            <person name="Gui C."/>
            <person name="Meng S."/>
            <person name="Li G."/>
            <person name="Viehrig K."/>
            <person name="Ye F."/>
            <person name="Su P."/>
            <person name="Kiefer A.F."/>
            <person name="Nichols A."/>
            <person name="Cepeda A.J."/>
            <person name="Yan W."/>
            <person name="Fan B."/>
            <person name="Jiang Y."/>
            <person name="Adhikari A."/>
            <person name="Zheng C.-J."/>
            <person name="Schuster L."/>
            <person name="Cowan T.M."/>
            <person name="Smanski M.J."/>
            <person name="Chevrette M.G."/>
            <person name="De Carvalho L.P.S."/>
            <person name="Shen B."/>
        </authorList>
    </citation>
    <scope>NUCLEOTIDE SEQUENCE [LARGE SCALE GENOMIC DNA]</scope>
    <source>
        <strain evidence="3 4">NPDC053399</strain>
    </source>
</reference>
<dbReference type="PANTHER" id="PTHR21666:SF270">
    <property type="entry name" value="MUREIN HYDROLASE ACTIVATOR ENVC"/>
    <property type="match status" value="1"/>
</dbReference>
<dbReference type="Proteomes" id="UP001614394">
    <property type="component" value="Unassembled WGS sequence"/>
</dbReference>
<evidence type="ECO:0000256" key="1">
    <source>
        <dbReference type="SAM" id="Coils"/>
    </source>
</evidence>
<dbReference type="EMBL" id="JBITYG010000005">
    <property type="protein sequence ID" value="MFI9102783.1"/>
    <property type="molecule type" value="Genomic_DNA"/>
</dbReference>
<organism evidence="3 4">
    <name type="scientific">Streptomyces fildesensis</name>
    <dbReference type="NCBI Taxonomy" id="375757"/>
    <lineage>
        <taxon>Bacteria</taxon>
        <taxon>Bacillati</taxon>
        <taxon>Actinomycetota</taxon>
        <taxon>Actinomycetes</taxon>
        <taxon>Kitasatosporales</taxon>
        <taxon>Streptomycetaceae</taxon>
        <taxon>Streptomyces</taxon>
    </lineage>
</organism>
<comment type="caution">
    <text evidence="3">The sequence shown here is derived from an EMBL/GenBank/DDBJ whole genome shotgun (WGS) entry which is preliminary data.</text>
</comment>
<accession>A0ABW8C9K6</accession>
<keyword evidence="4" id="KW-1185">Reference proteome</keyword>
<feature type="domain" description="M23ase beta-sheet core" evidence="2">
    <location>
        <begin position="172"/>
        <end position="263"/>
    </location>
</feature>
<dbReference type="RefSeq" id="WP_399650841.1">
    <property type="nucleotide sequence ID" value="NZ_JBITYG010000005.1"/>
</dbReference>
<evidence type="ECO:0000259" key="2">
    <source>
        <dbReference type="Pfam" id="PF01551"/>
    </source>
</evidence>
<proteinExistence type="predicted"/>
<dbReference type="PROSITE" id="PS51318">
    <property type="entry name" value="TAT"/>
    <property type="match status" value="1"/>
</dbReference>
<dbReference type="CDD" id="cd12797">
    <property type="entry name" value="M23_peptidase"/>
    <property type="match status" value="1"/>
</dbReference>
<gene>
    <name evidence="3" type="ORF">ACIGXA_19900</name>
</gene>
<dbReference type="Gene3D" id="2.70.70.10">
    <property type="entry name" value="Glucose Permease (Domain IIA)"/>
    <property type="match status" value="1"/>
</dbReference>